<comment type="subcellular location">
    <subcellularLocation>
        <location evidence="1">Cell membrane</location>
        <topology evidence="1">Multi-pass membrane protein</topology>
    </subcellularLocation>
</comment>
<feature type="transmembrane region" description="Helical" evidence="7">
    <location>
        <begin position="386"/>
        <end position="406"/>
    </location>
</feature>
<dbReference type="HOGENOM" id="CLU_034180_17_1_11"/>
<proteinExistence type="predicted"/>
<keyword evidence="4 7" id="KW-0812">Transmembrane</keyword>
<name>C7LZV7_ACIFD</name>
<evidence type="ECO:0000256" key="4">
    <source>
        <dbReference type="ARBA" id="ARBA00022692"/>
    </source>
</evidence>
<evidence type="ECO:0000256" key="5">
    <source>
        <dbReference type="ARBA" id="ARBA00022989"/>
    </source>
</evidence>
<keyword evidence="5 7" id="KW-1133">Transmembrane helix</keyword>
<feature type="transmembrane region" description="Helical" evidence="7">
    <location>
        <begin position="107"/>
        <end position="136"/>
    </location>
</feature>
<dbReference type="PANTHER" id="PTHR23513:SF11">
    <property type="entry name" value="STAPHYLOFERRIN A TRANSPORTER"/>
    <property type="match status" value="1"/>
</dbReference>
<feature type="transmembrane region" description="Helical" evidence="7">
    <location>
        <begin position="270"/>
        <end position="291"/>
    </location>
</feature>
<dbReference type="RefSeq" id="WP_015798749.1">
    <property type="nucleotide sequence ID" value="NC_013124.1"/>
</dbReference>
<evidence type="ECO:0000256" key="6">
    <source>
        <dbReference type="ARBA" id="ARBA00023136"/>
    </source>
</evidence>
<dbReference type="AlphaFoldDB" id="C7LZV7"/>
<feature type="transmembrane region" description="Helical" evidence="7">
    <location>
        <begin position="358"/>
        <end position="380"/>
    </location>
</feature>
<dbReference type="STRING" id="525909.Afer_1339"/>
<dbReference type="eggNOG" id="COG2814">
    <property type="taxonomic scope" value="Bacteria"/>
</dbReference>
<gene>
    <name evidence="8" type="ordered locus">Afer_1339</name>
</gene>
<dbReference type="PANTHER" id="PTHR23513">
    <property type="entry name" value="INTEGRAL MEMBRANE EFFLUX PROTEIN-RELATED"/>
    <property type="match status" value="1"/>
</dbReference>
<feature type="transmembrane region" description="Helical" evidence="7">
    <location>
        <begin position="77"/>
        <end position="101"/>
    </location>
</feature>
<evidence type="ECO:0000313" key="9">
    <source>
        <dbReference type="Proteomes" id="UP000000771"/>
    </source>
</evidence>
<keyword evidence="2" id="KW-0813">Transport</keyword>
<feature type="transmembrane region" description="Helical" evidence="7">
    <location>
        <begin position="323"/>
        <end position="346"/>
    </location>
</feature>
<feature type="transmembrane region" description="Helical" evidence="7">
    <location>
        <begin position="298"/>
        <end position="317"/>
    </location>
</feature>
<dbReference type="OrthoDB" id="4528313at2"/>
<evidence type="ECO:0000256" key="3">
    <source>
        <dbReference type="ARBA" id="ARBA00022475"/>
    </source>
</evidence>
<dbReference type="EMBL" id="CP001631">
    <property type="protein sequence ID" value="ACU54265.1"/>
    <property type="molecule type" value="Genomic_DNA"/>
</dbReference>
<dbReference type="InterPro" id="IPR010290">
    <property type="entry name" value="TM_effector"/>
</dbReference>
<organism evidence="8 9">
    <name type="scientific">Acidimicrobium ferrooxidans (strain DSM 10331 / JCM 15462 / NBRC 103882 / ICP)</name>
    <dbReference type="NCBI Taxonomy" id="525909"/>
    <lineage>
        <taxon>Bacteria</taxon>
        <taxon>Bacillati</taxon>
        <taxon>Actinomycetota</taxon>
        <taxon>Acidimicrobiia</taxon>
        <taxon>Acidimicrobiales</taxon>
        <taxon>Acidimicrobiaceae</taxon>
        <taxon>Acidimicrobium</taxon>
    </lineage>
</organism>
<dbReference type="Proteomes" id="UP000000771">
    <property type="component" value="Chromosome"/>
</dbReference>
<evidence type="ECO:0000313" key="8">
    <source>
        <dbReference type="EMBL" id="ACU54265.1"/>
    </source>
</evidence>
<keyword evidence="9" id="KW-1185">Reference proteome</keyword>
<keyword evidence="3" id="KW-1003">Cell membrane</keyword>
<keyword evidence="6 7" id="KW-0472">Membrane</keyword>
<feature type="transmembrane region" description="Helical" evidence="7">
    <location>
        <begin position="48"/>
        <end position="70"/>
    </location>
</feature>
<dbReference type="SUPFAM" id="SSF103473">
    <property type="entry name" value="MFS general substrate transporter"/>
    <property type="match status" value="1"/>
</dbReference>
<sequence length="429" mass="42935">MRPAVPPALREPGFRLLVAGQLASTLGDLAYAVALPWYVLAQHDGPILLAAVLAAYGVPRTAFVAVGGFIADRVRPWTAMLIADGTRTAAAGLLAAVALHGPAQPAVLIPIALVLGACEGIFLPASFSIIPALIAADQLQGANATSTAATQLATLLGPAFGGLIVGIAGPGTGFGIDAATFAVSAGSLALIAHHRTDDAVHSHGPASTSTRQAGPAPSPPLTLRRLLVHEPVLLLMIATTVAANLGLGGLSEVALPVFARTTLHADATGYGVILASFGAGGLVGALAAARLPRLHRPLVVGGTLLTSATVLLLLMPATASLPIAAIDLAGFSALLAVANIVMVTAVQLWADPRLLGRIMSMMVLASVGLFPVSVAIAGFAVRAIGASRFVDVAGLALLLAALAVLATPASRRFASPPAAPAPELAEPAD</sequence>
<dbReference type="KEGG" id="afo:Afer_1339"/>
<dbReference type="CDD" id="cd06173">
    <property type="entry name" value="MFS_MefA_like"/>
    <property type="match status" value="1"/>
</dbReference>
<dbReference type="Pfam" id="PF05977">
    <property type="entry name" value="MFS_3"/>
    <property type="match status" value="1"/>
</dbReference>
<evidence type="ECO:0000256" key="7">
    <source>
        <dbReference type="SAM" id="Phobius"/>
    </source>
</evidence>
<reference evidence="8 9" key="1">
    <citation type="journal article" date="2009" name="Stand. Genomic Sci.">
        <title>Complete genome sequence of Acidimicrobium ferrooxidans type strain (ICP).</title>
        <authorList>
            <person name="Clum A."/>
            <person name="Nolan M."/>
            <person name="Lang E."/>
            <person name="Glavina Del Rio T."/>
            <person name="Tice H."/>
            <person name="Copeland A."/>
            <person name="Cheng J.F."/>
            <person name="Lucas S."/>
            <person name="Chen F."/>
            <person name="Bruce D."/>
            <person name="Goodwin L."/>
            <person name="Pitluck S."/>
            <person name="Ivanova N."/>
            <person name="Mavrommatis K."/>
            <person name="Mikhailova N."/>
            <person name="Pati A."/>
            <person name="Chen A."/>
            <person name="Palaniappan K."/>
            <person name="Goker M."/>
            <person name="Spring S."/>
            <person name="Land M."/>
            <person name="Hauser L."/>
            <person name="Chang Y.J."/>
            <person name="Jeffries C.C."/>
            <person name="Chain P."/>
            <person name="Bristow J."/>
            <person name="Eisen J.A."/>
            <person name="Markowitz V."/>
            <person name="Hugenholtz P."/>
            <person name="Kyrpides N.C."/>
            <person name="Klenk H.P."/>
            <person name="Lapidus A."/>
        </authorList>
    </citation>
    <scope>NUCLEOTIDE SEQUENCE [LARGE SCALE GENOMIC DNA]</scope>
    <source>
        <strain evidence="9">DSM 10331 / JCM 15462 / NBRC 103882 / ICP</strain>
    </source>
</reference>
<feature type="transmembrane region" description="Helical" evidence="7">
    <location>
        <begin position="232"/>
        <end position="250"/>
    </location>
</feature>
<evidence type="ECO:0000256" key="1">
    <source>
        <dbReference type="ARBA" id="ARBA00004651"/>
    </source>
</evidence>
<dbReference type="GO" id="GO:0005886">
    <property type="term" value="C:plasma membrane"/>
    <property type="evidence" value="ECO:0007669"/>
    <property type="project" value="UniProtKB-SubCell"/>
</dbReference>
<protein>
    <submittedName>
        <fullName evidence="8">Major facilitator superfamily MFS_1</fullName>
    </submittedName>
</protein>
<dbReference type="Gene3D" id="1.20.1250.20">
    <property type="entry name" value="MFS general substrate transporter like domains"/>
    <property type="match status" value="1"/>
</dbReference>
<dbReference type="InterPro" id="IPR036259">
    <property type="entry name" value="MFS_trans_sf"/>
</dbReference>
<evidence type="ECO:0000256" key="2">
    <source>
        <dbReference type="ARBA" id="ARBA00022448"/>
    </source>
</evidence>
<feature type="transmembrane region" description="Helical" evidence="7">
    <location>
        <begin position="148"/>
        <end position="168"/>
    </location>
</feature>
<accession>C7LZV7</accession>